<feature type="compositionally biased region" description="Pro residues" evidence="2">
    <location>
        <begin position="778"/>
        <end position="810"/>
    </location>
</feature>
<dbReference type="SUPFAM" id="SSF56112">
    <property type="entry name" value="Protein kinase-like (PK-like)"/>
    <property type="match status" value="1"/>
</dbReference>
<evidence type="ECO:0000259" key="4">
    <source>
        <dbReference type="PROSITE" id="PS50011"/>
    </source>
</evidence>
<dbReference type="PANTHER" id="PTHR23257">
    <property type="entry name" value="SERINE-THREONINE PROTEIN KINASE"/>
    <property type="match status" value="1"/>
</dbReference>
<dbReference type="InterPro" id="IPR017441">
    <property type="entry name" value="Protein_kinase_ATP_BS"/>
</dbReference>
<dbReference type="GO" id="GO:0005524">
    <property type="term" value="F:ATP binding"/>
    <property type="evidence" value="ECO:0007669"/>
    <property type="project" value="UniProtKB-UniRule"/>
</dbReference>
<keyword evidence="3" id="KW-0812">Transmembrane</keyword>
<dbReference type="EMBL" id="JMCC02000058">
    <property type="protein sequence ID" value="KIG15270.1"/>
    <property type="molecule type" value="Genomic_DNA"/>
</dbReference>
<dbReference type="Gene3D" id="3.30.200.20">
    <property type="entry name" value="Phosphorylase Kinase, domain 1"/>
    <property type="match status" value="1"/>
</dbReference>
<dbReference type="Pfam" id="PF00069">
    <property type="entry name" value="Pkinase"/>
    <property type="match status" value="1"/>
</dbReference>
<dbReference type="GO" id="GO:0007165">
    <property type="term" value="P:signal transduction"/>
    <property type="evidence" value="ECO:0007669"/>
    <property type="project" value="TreeGrafter"/>
</dbReference>
<accession>A0A0C2D0B5</accession>
<dbReference type="RefSeq" id="WP_052552084.1">
    <property type="nucleotide sequence ID" value="NZ_JMCC02000058.1"/>
</dbReference>
<keyword evidence="1" id="KW-0067">ATP-binding</keyword>
<feature type="binding site" evidence="1">
    <location>
        <position position="49"/>
    </location>
    <ligand>
        <name>ATP</name>
        <dbReference type="ChEBI" id="CHEBI:30616"/>
    </ligand>
</feature>
<dbReference type="PROSITE" id="PS50011">
    <property type="entry name" value="PROTEIN_KINASE_DOM"/>
    <property type="match status" value="1"/>
</dbReference>
<keyword evidence="1" id="KW-0547">Nucleotide-binding</keyword>
<dbReference type="InterPro" id="IPR011009">
    <property type="entry name" value="Kinase-like_dom_sf"/>
</dbReference>
<feature type="domain" description="Protein kinase" evidence="4">
    <location>
        <begin position="20"/>
        <end position="298"/>
    </location>
</feature>
<feature type="region of interest" description="Disordered" evidence="2">
    <location>
        <begin position="760"/>
        <end position="830"/>
    </location>
</feature>
<reference evidence="5 6" key="1">
    <citation type="submission" date="2014-12" db="EMBL/GenBank/DDBJ databases">
        <title>Genome assembly of Enhygromyxa salina DSM 15201.</title>
        <authorList>
            <person name="Sharma G."/>
            <person name="Subramanian S."/>
        </authorList>
    </citation>
    <scope>NUCLEOTIDE SEQUENCE [LARGE SCALE GENOMIC DNA]</scope>
    <source>
        <strain evidence="5 6">DSM 15201</strain>
    </source>
</reference>
<comment type="caution">
    <text evidence="5">The sequence shown here is derived from an EMBL/GenBank/DDBJ whole genome shotgun (WGS) entry which is preliminary data.</text>
</comment>
<protein>
    <submittedName>
        <fullName evidence="5">TldD protein</fullName>
    </submittedName>
</protein>
<evidence type="ECO:0000313" key="5">
    <source>
        <dbReference type="EMBL" id="KIG15270.1"/>
    </source>
</evidence>
<dbReference type="PROSITE" id="PS00107">
    <property type="entry name" value="PROTEIN_KINASE_ATP"/>
    <property type="match status" value="1"/>
</dbReference>
<name>A0A0C2D0B5_9BACT</name>
<dbReference type="AlphaFoldDB" id="A0A0C2D0B5"/>
<feature type="region of interest" description="Disordered" evidence="2">
    <location>
        <begin position="636"/>
        <end position="658"/>
    </location>
</feature>
<dbReference type="Gene3D" id="1.10.510.10">
    <property type="entry name" value="Transferase(Phosphotransferase) domain 1"/>
    <property type="match status" value="1"/>
</dbReference>
<dbReference type="GO" id="GO:0005737">
    <property type="term" value="C:cytoplasm"/>
    <property type="evidence" value="ECO:0007669"/>
    <property type="project" value="TreeGrafter"/>
</dbReference>
<feature type="region of interest" description="Disordered" evidence="2">
    <location>
        <begin position="424"/>
        <end position="617"/>
    </location>
</feature>
<keyword evidence="3" id="KW-0472">Membrane</keyword>
<dbReference type="InterPro" id="IPR000719">
    <property type="entry name" value="Prot_kinase_dom"/>
</dbReference>
<evidence type="ECO:0000256" key="3">
    <source>
        <dbReference type="SAM" id="Phobius"/>
    </source>
</evidence>
<feature type="region of interest" description="Disordered" evidence="2">
    <location>
        <begin position="676"/>
        <end position="727"/>
    </location>
</feature>
<dbReference type="GO" id="GO:0004672">
    <property type="term" value="F:protein kinase activity"/>
    <property type="evidence" value="ECO:0007669"/>
    <property type="project" value="InterPro"/>
</dbReference>
<feature type="compositionally biased region" description="Pro residues" evidence="2">
    <location>
        <begin position="698"/>
        <end position="708"/>
    </location>
</feature>
<dbReference type="Proteomes" id="UP000031599">
    <property type="component" value="Unassembled WGS sequence"/>
</dbReference>
<sequence>MKAPELEAPSTGEVVGDGRFELLSNLGEGGTSVVYRAHDCRLGVEVALKLLLPRYVGRPEREQRLINEAEYLRRLRGHPHIVEFVDAGRLEDRGRWPWLATEVLTGQPLDMVFVRGTLEIARIVEVAKQIAAGLHACHTAGVVHRDATPSNVFTLDDASGTIKLFDFSHAADLCAPQLAVGAPGRLTGVHDVPGTLGYMGPEQVRQEAADPSMDAFGFGVLLFELVTRQNPYAHIQDRGAYIQGQREGKLEAPRLHAWAYGAPEELGELVHDCTKRLGAERPTMEQIIERLGSIDPTAVATGTTPTPTPVLVPDPTVKMDLRPAPEPPDPTAWRSAPPGADATVNMQPWPAPDPGPDATADMQPWHAPQLGSHASMKVHAPEHGPDTTAKVQLPLASQPGADATAKVQLWPAPQSGLDATAKVQLRPEPGPDTTAKLQLRPEPGPDTTAKVQLRPEPGSDATARVQLRPEPGPDATAKVQLRPEPGPDATAKVQLRPEPGPDATAKVQLRPEPGPDTTAKVQLRPEPGPDATAKVQLRPEPGPDATAKVQLRPEPGPDTTAKVQLRPEPGPDTTAKVQLRPEPGPDATAKVQLRPEPGPDATQEMDPGPTADPVPDTTVKVASLEPRLQRKAAAIGAWGPPPSTQPAVAEPLPAQPAQPVEDVTEVVQVAKAVNRPASEWASEQDDDTAQLAFARPPQLRPAPAPAPKTQPAVEPEPEPEPTPDAPPLSNRRAGFWWVVIALLLVGVIAFVGWRWLHEPPSDEPAPAPTQTKQRAEPIPAPAPAPVPHLEPVPEVEPTPDPVVQPKPQPKPKPKPEPEPTPKPEPDACEGVADQARKALADRNWRRALSLSANRKCWASQAERAALRVDAFSELGEWTKCVEAGSGSTDSKVRAKVDGCRMFATPETSP</sequence>
<feature type="compositionally biased region" description="Basic and acidic residues" evidence="2">
    <location>
        <begin position="813"/>
        <end position="825"/>
    </location>
</feature>
<evidence type="ECO:0000256" key="1">
    <source>
        <dbReference type="PROSITE-ProRule" id="PRU10141"/>
    </source>
</evidence>
<dbReference type="CDD" id="cd14014">
    <property type="entry name" value="STKc_PknB_like"/>
    <property type="match status" value="1"/>
</dbReference>
<evidence type="ECO:0000313" key="6">
    <source>
        <dbReference type="Proteomes" id="UP000031599"/>
    </source>
</evidence>
<feature type="transmembrane region" description="Helical" evidence="3">
    <location>
        <begin position="735"/>
        <end position="756"/>
    </location>
</feature>
<dbReference type="InterPro" id="IPR050167">
    <property type="entry name" value="Ser_Thr_protein_kinase"/>
</dbReference>
<organism evidence="5 6">
    <name type="scientific">Enhygromyxa salina</name>
    <dbReference type="NCBI Taxonomy" id="215803"/>
    <lineage>
        <taxon>Bacteria</taxon>
        <taxon>Pseudomonadati</taxon>
        <taxon>Myxococcota</taxon>
        <taxon>Polyangia</taxon>
        <taxon>Nannocystales</taxon>
        <taxon>Nannocystaceae</taxon>
        <taxon>Enhygromyxa</taxon>
    </lineage>
</organism>
<keyword evidence="3" id="KW-1133">Transmembrane helix</keyword>
<proteinExistence type="predicted"/>
<gene>
    <name evidence="5" type="ORF">DB30_05814</name>
</gene>
<evidence type="ECO:0000256" key="2">
    <source>
        <dbReference type="SAM" id="MobiDB-lite"/>
    </source>
</evidence>